<evidence type="ECO:0000313" key="3">
    <source>
        <dbReference type="Proteomes" id="UP000181873"/>
    </source>
</evidence>
<dbReference type="AlphaFoldDB" id="A0A1J9TCG3"/>
<dbReference type="SUPFAM" id="SSF52540">
    <property type="entry name" value="P-loop containing nucleoside triphosphate hydrolases"/>
    <property type="match status" value="1"/>
</dbReference>
<organism evidence="2 3">
    <name type="scientific">Bacillus albus</name>
    <dbReference type="NCBI Taxonomy" id="2026189"/>
    <lineage>
        <taxon>Bacteria</taxon>
        <taxon>Bacillati</taxon>
        <taxon>Bacillota</taxon>
        <taxon>Bacilli</taxon>
        <taxon>Bacillales</taxon>
        <taxon>Bacillaceae</taxon>
        <taxon>Bacillus</taxon>
        <taxon>Bacillus cereus group</taxon>
    </lineage>
</organism>
<gene>
    <name evidence="2" type="ORF">BAU25_12540</name>
</gene>
<accession>A0A1J9TCG3</accession>
<dbReference type="EMBL" id="MAOE01000090">
    <property type="protein sequence ID" value="OJD63649.1"/>
    <property type="molecule type" value="Genomic_DNA"/>
</dbReference>
<dbReference type="InterPro" id="IPR011704">
    <property type="entry name" value="ATPase_dyneun-rel_AAA"/>
</dbReference>
<dbReference type="Pfam" id="PF07728">
    <property type="entry name" value="AAA_5"/>
    <property type="match status" value="1"/>
</dbReference>
<comment type="caution">
    <text evidence="2">The sequence shown here is derived from an EMBL/GenBank/DDBJ whole genome shotgun (WGS) entry which is preliminary data.</text>
</comment>
<dbReference type="GO" id="GO:0016887">
    <property type="term" value="F:ATP hydrolysis activity"/>
    <property type="evidence" value="ECO:0007669"/>
    <property type="project" value="InterPro"/>
</dbReference>
<dbReference type="GO" id="GO:0005524">
    <property type="term" value="F:ATP binding"/>
    <property type="evidence" value="ECO:0007669"/>
    <property type="project" value="InterPro"/>
</dbReference>
<dbReference type="PANTHER" id="PTHR37291">
    <property type="entry name" value="5-METHYLCYTOSINE-SPECIFIC RESTRICTION ENZYME B"/>
    <property type="match status" value="1"/>
</dbReference>
<feature type="domain" description="ATPase dynein-related AAA" evidence="1">
    <location>
        <begin position="575"/>
        <end position="653"/>
    </location>
</feature>
<reference evidence="2 3" key="1">
    <citation type="submission" date="2016-06" db="EMBL/GenBank/DDBJ databases">
        <title>First insights into the genetic diversity and population structure of in the Bacillus cereus group bacteria from diverse marine environments.</title>
        <authorList>
            <person name="Liu Y."/>
            <person name="Lai Q."/>
            <person name="Shao Z."/>
        </authorList>
    </citation>
    <scope>NUCLEOTIDE SEQUENCE [LARGE SCALE GENOMIC DNA]</scope>
    <source>
        <strain evidence="2 3">N35-10-2</strain>
    </source>
</reference>
<evidence type="ECO:0000313" key="2">
    <source>
        <dbReference type="EMBL" id="OJD63649.1"/>
    </source>
</evidence>
<dbReference type="InterPro" id="IPR027417">
    <property type="entry name" value="P-loop_NTPase"/>
</dbReference>
<dbReference type="InterPro" id="IPR052934">
    <property type="entry name" value="Methyl-DNA_Rec/Restrict_Enz"/>
</dbReference>
<evidence type="ECO:0000259" key="1">
    <source>
        <dbReference type="Pfam" id="PF07728"/>
    </source>
</evidence>
<dbReference type="RefSeq" id="WP_071758284.1">
    <property type="nucleotide sequence ID" value="NZ_CBCSIO010000016.1"/>
</dbReference>
<dbReference type="Gene3D" id="3.40.50.300">
    <property type="entry name" value="P-loop containing nucleotide triphosphate hydrolases"/>
    <property type="match status" value="1"/>
</dbReference>
<name>A0A1J9TCG3_9BACI</name>
<dbReference type="PANTHER" id="PTHR37291:SF1">
    <property type="entry name" value="TYPE IV METHYL-DIRECTED RESTRICTION ENZYME ECOKMCRB SUBUNIT"/>
    <property type="match status" value="1"/>
</dbReference>
<sequence>MAQKFAVFSNTIGEYEIFVKSQTIYWPRSLTKLTKSQSDSGNVKEEVVGDRVYLVTGASIRDYIFEDLKGKVISSPMITHMGVVREIIENPIICYRYKHSNKNRKRDTVMLPFQMFEILKGFKRYLDEDFTSENLAEIDHILKVGVIIEELKMEGKITFERAYEIGDVYYIGDKKGNLFILDEDFTPVSRQSANVERAKKVQMMPDKNSLIAIREACNEAGLKGEEVIQHLGTWQGEQYMKIDITDSLFIPVEYKQGLLQGISTRLLTDGGDGSLVSQLYNMVTKQQEINPSQKGSNDVEFAKNQILYGPPGTGKTYNTVLYAVAICDKKSIESLKEMPYKEVLDRYEMLKKEGRVAFTTFHQSYGYEEFIEGIKPVINQQDEDSISDLKYEYTSGVFKKFCEEAKKVRVQAPSLKIRKHPVVWNVLLEGTGQTKLKEECFQNDYIKIGWAKQDKLITEQTDNLNDKVRRILLNFQEEMQKEDIVFIQGSNTTIDAIGIIDGPYEFDESDKKYPRKRKVKWIATNINEEVYALNKNTKLDRKTVYPLRKMDIEGVINLIEKYSSTKEFNVEKNIDPYVFIIDEINRGNISKIFGELITLIEPTKRIGATEQTTALLPYTGEEFGVPNNVHILGTMNTADRSISLMDTALRRRFKFIEMMPDSEILKELGILEIEGIDVPAILKVMNERIEFLYDREHTIGHAFFTPLVGEENQSVQNLAHIFLNDIIPLLQEYFYEDYSKIQLVLGDNAKTDDINKFVLDTEVKLKNIFKGNPDIDLPEKKYEIQTEAFYRADSYKQIY</sequence>
<proteinExistence type="predicted"/>
<protein>
    <recommendedName>
        <fullName evidence="1">ATPase dynein-related AAA domain-containing protein</fullName>
    </recommendedName>
</protein>
<dbReference type="Proteomes" id="UP000181873">
    <property type="component" value="Unassembled WGS sequence"/>
</dbReference>